<sequence length="142" mass="16446">MCYFFIGKHILFFWSFYSIIDNNGTTWSQVLTFTIKPKVSITWTYNENDVIPIDDVTKEGVVGLLNISSNKPVKLSADVKRFSEDTPDVEYLKIGNRNIPLNQPVQIQNKNLYGDLVISFDIKENTEVSEFTILLEFTFYPF</sequence>
<comment type="caution">
    <text evidence="1">The sequence shown here is derived from an EMBL/GenBank/DDBJ whole genome shotgun (WGS) entry which is preliminary data.</text>
</comment>
<gene>
    <name evidence="1" type="ORF">ENM46_03920</name>
</gene>
<name>A0A7C5U331_9BACT</name>
<reference evidence="1" key="1">
    <citation type="journal article" date="2020" name="mSystems">
        <title>Genome- and Community-Level Interaction Insights into Carbon Utilization and Element Cycling Functions of Hydrothermarchaeota in Hydrothermal Sediment.</title>
        <authorList>
            <person name="Zhou Z."/>
            <person name="Liu Y."/>
            <person name="Xu W."/>
            <person name="Pan J."/>
            <person name="Luo Z.H."/>
            <person name="Li M."/>
        </authorList>
    </citation>
    <scope>NUCLEOTIDE SEQUENCE [LARGE SCALE GENOMIC DNA]</scope>
    <source>
        <strain evidence="1">SpSt-1088</strain>
    </source>
</reference>
<dbReference type="AlphaFoldDB" id="A0A7C5U331"/>
<organism evidence="1">
    <name type="scientific">Fervidobacterium nodosum</name>
    <dbReference type="NCBI Taxonomy" id="2424"/>
    <lineage>
        <taxon>Bacteria</taxon>
        <taxon>Thermotogati</taxon>
        <taxon>Thermotogota</taxon>
        <taxon>Thermotogae</taxon>
        <taxon>Thermotogales</taxon>
        <taxon>Fervidobacteriaceae</taxon>
        <taxon>Fervidobacterium</taxon>
    </lineage>
</organism>
<accession>A0A7C5U331</accession>
<evidence type="ECO:0000313" key="1">
    <source>
        <dbReference type="EMBL" id="HHR34077.1"/>
    </source>
</evidence>
<proteinExistence type="predicted"/>
<dbReference type="EMBL" id="DRXW01000241">
    <property type="protein sequence ID" value="HHR34077.1"/>
    <property type="molecule type" value="Genomic_DNA"/>
</dbReference>
<protein>
    <submittedName>
        <fullName evidence="1">Uncharacterized protein</fullName>
    </submittedName>
</protein>